<dbReference type="PANTHER" id="PTHR47152">
    <property type="entry name" value="SLR2084 PROTEIN-RELATED"/>
    <property type="match status" value="1"/>
</dbReference>
<sequence>MSNKPKNSLELQLEPGEKLILQPVSWQRLNQILVELEQNRSFRIAYADKVLEIMAPLGDEERGKLVIASLLEMSLKSQEKSWNSFGSTTLKSESRGVAIEPDNCFYIQNHQEVAGKKTLNLTQQPPPDLVIDTDGVSINKVVAYQELRVPELWIYADGALKIYILVNSEYMEFNTSPNFPDLPVAKIIPQFVERANIFGVPKALEEFESYLKKLK</sequence>
<dbReference type="InterPro" id="IPR008538">
    <property type="entry name" value="Uma2"/>
</dbReference>
<organism evidence="2 4">
    <name type="scientific">Mastigocoleus testarum BC008</name>
    <dbReference type="NCBI Taxonomy" id="371196"/>
    <lineage>
        <taxon>Bacteria</taxon>
        <taxon>Bacillati</taxon>
        <taxon>Cyanobacteriota</taxon>
        <taxon>Cyanophyceae</taxon>
        <taxon>Nostocales</taxon>
        <taxon>Hapalosiphonaceae</taxon>
        <taxon>Mastigocoleus</taxon>
    </lineage>
</organism>
<dbReference type="Proteomes" id="UP000053372">
    <property type="component" value="Unassembled WGS sequence"/>
</dbReference>
<dbReference type="PANTHER" id="PTHR47152:SF1">
    <property type="entry name" value="SLL1186 PROTEIN"/>
    <property type="match status" value="1"/>
</dbReference>
<keyword evidence="4" id="KW-1185">Reference proteome</keyword>
<evidence type="ECO:0000313" key="2">
    <source>
        <dbReference type="EMBL" id="KST68709.1"/>
    </source>
</evidence>
<proteinExistence type="predicted"/>
<comment type="caution">
    <text evidence="2">The sequence shown here is derived from an EMBL/GenBank/DDBJ whole genome shotgun (WGS) entry which is preliminary data.</text>
</comment>
<dbReference type="AlphaFoldDB" id="A0A0V7ZVR1"/>
<evidence type="ECO:0000313" key="4">
    <source>
        <dbReference type="Proteomes" id="UP000053372"/>
    </source>
</evidence>
<accession>A0A0V7ZVR1</accession>
<dbReference type="EMBL" id="LMTZ01000051">
    <property type="protein sequence ID" value="KST68709.1"/>
    <property type="molecule type" value="Genomic_DNA"/>
</dbReference>
<protein>
    <recommendedName>
        <fullName evidence="1">Putative restriction endonuclease domain-containing protein</fullName>
    </recommendedName>
</protein>
<dbReference type="Pfam" id="PF05685">
    <property type="entry name" value="Uma2"/>
    <property type="match status" value="1"/>
</dbReference>
<name>A0A0V7ZVR1_9CYAN</name>
<evidence type="ECO:0000313" key="3">
    <source>
        <dbReference type="EMBL" id="KST68722.1"/>
    </source>
</evidence>
<evidence type="ECO:0000259" key="1">
    <source>
        <dbReference type="Pfam" id="PF05685"/>
    </source>
</evidence>
<dbReference type="EMBL" id="LMTZ01000050">
    <property type="protein sequence ID" value="KST68722.1"/>
    <property type="molecule type" value="Genomic_DNA"/>
</dbReference>
<feature type="domain" description="Putative restriction endonuclease" evidence="1">
    <location>
        <begin position="35"/>
        <end position="189"/>
    </location>
</feature>
<reference evidence="2 4" key="1">
    <citation type="journal article" date="2015" name="Genome Announc.">
        <title>Draft Genome of the Euendolithic (true boring) Cyanobacterium Mastigocoleus testarum strain BC008.</title>
        <authorList>
            <person name="Guida B.S."/>
            <person name="Garcia-Pichel F."/>
        </authorList>
    </citation>
    <scope>NUCLEOTIDE SEQUENCE [LARGE SCALE GENOMIC DNA]</scope>
    <source>
        <strain evidence="2 4">BC008</strain>
    </source>
</reference>
<gene>
    <name evidence="2" type="ORF">BC008_01725</name>
    <name evidence="3" type="ORF">BC008_01790</name>
</gene>